<reference evidence="2" key="1">
    <citation type="journal article" date="2009" name="Environ. Microbiol.">
        <title>The genome of Polaromonas naphthalenivorans strain CJ2, isolated from coal tar-contaminated sediment, reveals physiological and metabolic versatility and evolution through extensive horizontal gene transfer.</title>
        <authorList>
            <person name="Yagi J.M."/>
            <person name="Sims D."/>
            <person name="Brettin T."/>
            <person name="Bruce D."/>
            <person name="Madsen E.L."/>
        </authorList>
    </citation>
    <scope>NUCLEOTIDE SEQUENCE [LARGE SCALE GENOMIC DNA]</scope>
    <source>
        <strain evidence="2">CJ2</strain>
    </source>
</reference>
<protein>
    <submittedName>
        <fullName evidence="1">Uncharacterized protein</fullName>
    </submittedName>
</protein>
<dbReference type="AlphaFoldDB" id="A1VS67"/>
<proteinExistence type="predicted"/>
<dbReference type="EMBL" id="CP000529">
    <property type="protein sequence ID" value="ABM38495.1"/>
    <property type="molecule type" value="Genomic_DNA"/>
</dbReference>
<organism evidence="1 2">
    <name type="scientific">Polaromonas naphthalenivorans (strain CJ2)</name>
    <dbReference type="NCBI Taxonomy" id="365044"/>
    <lineage>
        <taxon>Bacteria</taxon>
        <taxon>Pseudomonadati</taxon>
        <taxon>Pseudomonadota</taxon>
        <taxon>Betaproteobacteria</taxon>
        <taxon>Burkholderiales</taxon>
        <taxon>Comamonadaceae</taxon>
        <taxon>Polaromonas</taxon>
    </lineage>
</organism>
<keyword evidence="2" id="KW-1185">Reference proteome</keyword>
<dbReference type="STRING" id="365044.Pnap_3197"/>
<dbReference type="Proteomes" id="UP000000644">
    <property type="component" value="Chromosome"/>
</dbReference>
<accession>A1VS67</accession>
<name>A1VS67_POLNA</name>
<dbReference type="KEGG" id="pna:Pnap_3197"/>
<evidence type="ECO:0000313" key="1">
    <source>
        <dbReference type="EMBL" id="ABM38495.1"/>
    </source>
</evidence>
<evidence type="ECO:0000313" key="2">
    <source>
        <dbReference type="Proteomes" id="UP000000644"/>
    </source>
</evidence>
<sequence length="79" mass="8942">MSNFADLPTVFHLEMVKNTAVACTPYCLCSVSFIHNPSFCLSILVEIRLRLFTLNTDTFNFCPSSFNAHAPEIKLNFHT</sequence>
<dbReference type="HOGENOM" id="CLU_2603028_0_0_4"/>
<gene>
    <name evidence="1" type="ordered locus">Pnap_3197</name>
</gene>